<gene>
    <name evidence="1" type="ORF">AZ78_4623</name>
</gene>
<protein>
    <submittedName>
        <fullName evidence="1">Uncharacterized protein</fullName>
    </submittedName>
</protein>
<organism evidence="1 2">
    <name type="scientific">Lysobacter capsici AZ78</name>
    <dbReference type="NCBI Taxonomy" id="1444315"/>
    <lineage>
        <taxon>Bacteria</taxon>
        <taxon>Pseudomonadati</taxon>
        <taxon>Pseudomonadota</taxon>
        <taxon>Gammaproteobacteria</taxon>
        <taxon>Lysobacterales</taxon>
        <taxon>Lysobacteraceae</taxon>
        <taxon>Lysobacter</taxon>
    </lineage>
</organism>
<evidence type="ECO:0000313" key="1">
    <source>
        <dbReference type="EMBL" id="KWS07063.1"/>
    </source>
</evidence>
<dbReference type="Proteomes" id="UP000023435">
    <property type="component" value="Unassembled WGS sequence"/>
</dbReference>
<reference evidence="1 2" key="1">
    <citation type="journal article" date="2014" name="Genome Announc.">
        <title>Draft Genome Sequence of Lysobacter capsici AZ78, a Bacterium Antagonistic to Plant-Pathogenic Oomycetes.</title>
        <authorList>
            <person name="Puopolo G."/>
            <person name="Sonego P."/>
            <person name="Engelen K."/>
            <person name="Pertot I."/>
        </authorList>
    </citation>
    <scope>NUCLEOTIDE SEQUENCE [LARGE SCALE GENOMIC DNA]</scope>
    <source>
        <strain evidence="1 2">AZ78</strain>
    </source>
</reference>
<comment type="caution">
    <text evidence="1">The sequence shown here is derived from an EMBL/GenBank/DDBJ whole genome shotgun (WGS) entry which is preliminary data.</text>
</comment>
<evidence type="ECO:0000313" key="2">
    <source>
        <dbReference type="Proteomes" id="UP000023435"/>
    </source>
</evidence>
<sequence length="39" mass="4435">MRVAHGPSSIKLSFIPISLSRLRERARVRARDFRLASLA</sequence>
<keyword evidence="2" id="KW-1185">Reference proteome</keyword>
<name>A0A108UD74_9GAMM</name>
<dbReference type="EMBL" id="JAJA02000001">
    <property type="protein sequence ID" value="KWS07063.1"/>
    <property type="molecule type" value="Genomic_DNA"/>
</dbReference>
<accession>A0A108UD74</accession>
<dbReference type="AlphaFoldDB" id="A0A108UD74"/>
<proteinExistence type="predicted"/>